<dbReference type="STRING" id="445932.Emin_0230"/>
<dbReference type="EMBL" id="CP001055">
    <property type="protein sequence ID" value="ACC97792.1"/>
    <property type="molecule type" value="Genomic_DNA"/>
</dbReference>
<organism evidence="2 3">
    <name type="scientific">Elusimicrobium minutum (strain Pei191)</name>
    <dbReference type="NCBI Taxonomy" id="445932"/>
    <lineage>
        <taxon>Bacteria</taxon>
        <taxon>Pseudomonadati</taxon>
        <taxon>Elusimicrobiota</taxon>
        <taxon>Elusimicrobia</taxon>
        <taxon>Elusimicrobiales</taxon>
        <taxon>Elusimicrobiaceae</taxon>
        <taxon>Elusimicrobium</taxon>
    </lineage>
</organism>
<dbReference type="GO" id="GO:0003677">
    <property type="term" value="F:DNA binding"/>
    <property type="evidence" value="ECO:0007669"/>
    <property type="project" value="InterPro"/>
</dbReference>
<feature type="domain" description="Helix-turn-helix" evidence="1">
    <location>
        <begin position="6"/>
        <end position="55"/>
    </location>
</feature>
<dbReference type="InterPro" id="IPR010093">
    <property type="entry name" value="SinI_DNA-bd"/>
</dbReference>
<dbReference type="Pfam" id="PF12728">
    <property type="entry name" value="HTH_17"/>
    <property type="match status" value="1"/>
</dbReference>
<evidence type="ECO:0000313" key="3">
    <source>
        <dbReference type="Proteomes" id="UP000001029"/>
    </source>
</evidence>
<reference evidence="2 3" key="1">
    <citation type="journal article" date="2009" name="Appl. Environ. Microbiol.">
        <title>Genomic analysis of 'Elusimicrobium minutum,' the first cultivated representative of the phylum 'Elusimicrobia' (formerly termite group 1).</title>
        <authorList>
            <person name="Herlemann D.P.R."/>
            <person name="Geissinger O."/>
            <person name="Ikeda-Ohtsubo W."/>
            <person name="Kunin V."/>
            <person name="Sun H."/>
            <person name="Lapidus A."/>
            <person name="Hugenholtz P."/>
            <person name="Brune A."/>
        </authorList>
    </citation>
    <scope>NUCLEOTIDE SEQUENCE [LARGE SCALE GENOMIC DNA]</scope>
    <source>
        <strain evidence="2 3">Pei191</strain>
    </source>
</reference>
<dbReference type="RefSeq" id="WP_012414407.1">
    <property type="nucleotide sequence ID" value="NC_010644.1"/>
</dbReference>
<dbReference type="HOGENOM" id="CLU_140176_4_3_0"/>
<dbReference type="InterPro" id="IPR009061">
    <property type="entry name" value="DNA-bd_dom_put_sf"/>
</dbReference>
<accession>B2KB33</accession>
<dbReference type="AlphaFoldDB" id="B2KB33"/>
<dbReference type="NCBIfam" id="TIGR01764">
    <property type="entry name" value="excise"/>
    <property type="match status" value="1"/>
</dbReference>
<sequence length="59" mass="7032">MKNTQFFTIEEVAELLKVSEMTIYRYIKARKLTAYKLGRKAYRINNTDLKAFLNKVKTK</sequence>
<dbReference type="InterPro" id="IPR041657">
    <property type="entry name" value="HTH_17"/>
</dbReference>
<evidence type="ECO:0000313" key="2">
    <source>
        <dbReference type="EMBL" id="ACC97792.1"/>
    </source>
</evidence>
<dbReference type="OrthoDB" id="5459819at2"/>
<proteinExistence type="predicted"/>
<name>B2KB33_ELUMP</name>
<keyword evidence="3" id="KW-1185">Reference proteome</keyword>
<dbReference type="KEGG" id="emi:Emin_0230"/>
<dbReference type="Gene3D" id="1.10.1660.10">
    <property type="match status" value="1"/>
</dbReference>
<protein>
    <submittedName>
        <fullName evidence="2">DNA binding domain protein, excisionase family</fullName>
    </submittedName>
</protein>
<dbReference type="SUPFAM" id="SSF46955">
    <property type="entry name" value="Putative DNA-binding domain"/>
    <property type="match status" value="1"/>
</dbReference>
<dbReference type="Proteomes" id="UP000001029">
    <property type="component" value="Chromosome"/>
</dbReference>
<gene>
    <name evidence="2" type="ordered locus">Emin_0230</name>
</gene>
<evidence type="ECO:0000259" key="1">
    <source>
        <dbReference type="Pfam" id="PF12728"/>
    </source>
</evidence>